<evidence type="ECO:0008006" key="14">
    <source>
        <dbReference type="Google" id="ProtNLM"/>
    </source>
</evidence>
<dbReference type="GO" id="GO:0009279">
    <property type="term" value="C:cell outer membrane"/>
    <property type="evidence" value="ECO:0007669"/>
    <property type="project" value="UniProtKB-SubCell"/>
</dbReference>
<evidence type="ECO:0000256" key="9">
    <source>
        <dbReference type="ARBA" id="ARBA00023136"/>
    </source>
</evidence>
<comment type="subcellular location">
    <subcellularLocation>
        <location evidence="1 11">Cell outer membrane</location>
        <topology evidence="1 11">Multi-pass membrane protein</topology>
    </subcellularLocation>
</comment>
<keyword evidence="5 11" id="KW-0812">Transmembrane</keyword>
<dbReference type="InterPro" id="IPR036942">
    <property type="entry name" value="Beta-barrel_TonB_sf"/>
</dbReference>
<keyword evidence="4" id="KW-0410">Iron transport</keyword>
<evidence type="ECO:0000256" key="5">
    <source>
        <dbReference type="ARBA" id="ARBA00022692"/>
    </source>
</evidence>
<dbReference type="PANTHER" id="PTHR32552:SF68">
    <property type="entry name" value="FERRICHROME OUTER MEMBRANE TRANSPORTER_PHAGE RECEPTOR"/>
    <property type="match status" value="1"/>
</dbReference>
<keyword evidence="3 11" id="KW-1134">Transmembrane beta strand</keyword>
<dbReference type="InterPro" id="IPR037066">
    <property type="entry name" value="Plug_dom_sf"/>
</dbReference>
<evidence type="ECO:0000256" key="8">
    <source>
        <dbReference type="ARBA" id="ARBA00023065"/>
    </source>
</evidence>
<dbReference type="AlphaFoldDB" id="A0A556RL52"/>
<keyword evidence="7" id="KW-0408">Iron</keyword>
<dbReference type="Gene3D" id="2.40.170.20">
    <property type="entry name" value="TonB-dependent receptor, beta-barrel domain"/>
    <property type="match status" value="1"/>
</dbReference>
<proteinExistence type="inferred from homology"/>
<protein>
    <recommendedName>
        <fullName evidence="14">TonB-dependent receptor plug domain-containing protein</fullName>
    </recommendedName>
</protein>
<sequence>MERIEVLKGPALVLYGRGSGGGIINMISKQANVDSPSTFSLRGGYWDKYGGMIDVNHVLNDKLAGRMTVDDQYDKGFRKGIKQRDKMVSISILYDNFEGFNWLVQYPNDNLWRKPDRAPAYYDLPKGVSMKTAYMLTQMIM</sequence>
<evidence type="ECO:0000256" key="1">
    <source>
        <dbReference type="ARBA" id="ARBA00004571"/>
    </source>
</evidence>
<evidence type="ECO:0000256" key="4">
    <source>
        <dbReference type="ARBA" id="ARBA00022496"/>
    </source>
</evidence>
<keyword evidence="10 11" id="KW-0998">Cell outer membrane</keyword>
<dbReference type="EMBL" id="VMHL01000003">
    <property type="protein sequence ID" value="TSJ89571.1"/>
    <property type="molecule type" value="Genomic_DNA"/>
</dbReference>
<evidence type="ECO:0000256" key="6">
    <source>
        <dbReference type="ARBA" id="ARBA00022729"/>
    </source>
</evidence>
<evidence type="ECO:0000313" key="13">
    <source>
        <dbReference type="Proteomes" id="UP000319138"/>
    </source>
</evidence>
<keyword evidence="8" id="KW-0406">Ion transport</keyword>
<gene>
    <name evidence="12" type="ORF">FPQ14_06655</name>
</gene>
<dbReference type="Proteomes" id="UP000319138">
    <property type="component" value="Unassembled WGS sequence"/>
</dbReference>
<keyword evidence="6" id="KW-0732">Signal</keyword>
<keyword evidence="9 11" id="KW-0472">Membrane</keyword>
<comment type="caution">
    <text evidence="12">The sequence shown here is derived from an EMBL/GenBank/DDBJ whole genome shotgun (WGS) entry which is preliminary data.</text>
</comment>
<name>A0A556RL52_9GAMM</name>
<reference evidence="12 13" key="1">
    <citation type="submission" date="2019-07" db="EMBL/GenBank/DDBJ databases">
        <title>Gilliamella genomes.</title>
        <authorList>
            <person name="Zheng H."/>
        </authorList>
    </citation>
    <scope>NUCLEOTIDE SEQUENCE [LARGE SCALE GENOMIC DNA]</scope>
    <source>
        <strain evidence="12 13">W8131</strain>
    </source>
</reference>
<organism evidence="12 13">
    <name type="scientific">Gilliamella apicola</name>
    <dbReference type="NCBI Taxonomy" id="1196095"/>
    <lineage>
        <taxon>Bacteria</taxon>
        <taxon>Pseudomonadati</taxon>
        <taxon>Pseudomonadota</taxon>
        <taxon>Gammaproteobacteria</taxon>
        <taxon>Orbales</taxon>
        <taxon>Orbaceae</taxon>
        <taxon>Gilliamella</taxon>
    </lineage>
</organism>
<dbReference type="Gene3D" id="2.170.130.10">
    <property type="entry name" value="TonB-dependent receptor, plug domain"/>
    <property type="match status" value="1"/>
</dbReference>
<accession>A0A556RL52</accession>
<dbReference type="SUPFAM" id="SSF56935">
    <property type="entry name" value="Porins"/>
    <property type="match status" value="1"/>
</dbReference>
<comment type="similarity">
    <text evidence="11">Belongs to the TonB-dependent receptor family.</text>
</comment>
<evidence type="ECO:0000256" key="2">
    <source>
        <dbReference type="ARBA" id="ARBA00022448"/>
    </source>
</evidence>
<evidence type="ECO:0000256" key="11">
    <source>
        <dbReference type="PROSITE-ProRule" id="PRU01360"/>
    </source>
</evidence>
<dbReference type="InterPro" id="IPR039426">
    <property type="entry name" value="TonB-dep_rcpt-like"/>
</dbReference>
<dbReference type="PANTHER" id="PTHR32552">
    <property type="entry name" value="FERRICHROME IRON RECEPTOR-RELATED"/>
    <property type="match status" value="1"/>
</dbReference>
<dbReference type="PROSITE" id="PS52016">
    <property type="entry name" value="TONB_DEPENDENT_REC_3"/>
    <property type="match status" value="1"/>
</dbReference>
<dbReference type="GO" id="GO:0015344">
    <property type="term" value="F:siderophore uptake transmembrane transporter activity"/>
    <property type="evidence" value="ECO:0007669"/>
    <property type="project" value="TreeGrafter"/>
</dbReference>
<evidence type="ECO:0000256" key="3">
    <source>
        <dbReference type="ARBA" id="ARBA00022452"/>
    </source>
</evidence>
<evidence type="ECO:0000256" key="7">
    <source>
        <dbReference type="ARBA" id="ARBA00023004"/>
    </source>
</evidence>
<evidence type="ECO:0000256" key="10">
    <source>
        <dbReference type="ARBA" id="ARBA00023237"/>
    </source>
</evidence>
<evidence type="ECO:0000313" key="12">
    <source>
        <dbReference type="EMBL" id="TSJ89571.1"/>
    </source>
</evidence>
<keyword evidence="2 11" id="KW-0813">Transport</keyword>